<evidence type="ECO:0000259" key="4">
    <source>
        <dbReference type="PROSITE" id="PS50995"/>
    </source>
</evidence>
<proteinExistence type="predicted"/>
<evidence type="ECO:0000313" key="5">
    <source>
        <dbReference type="EMBL" id="NOU98095.1"/>
    </source>
</evidence>
<dbReference type="InterPro" id="IPR036390">
    <property type="entry name" value="WH_DNA-bd_sf"/>
</dbReference>
<dbReference type="Pfam" id="PF01047">
    <property type="entry name" value="MarR"/>
    <property type="match status" value="1"/>
</dbReference>
<dbReference type="InterPro" id="IPR000835">
    <property type="entry name" value="HTH_MarR-typ"/>
</dbReference>
<accession>A0A972K4I1</accession>
<dbReference type="Proteomes" id="UP000641588">
    <property type="component" value="Unassembled WGS sequence"/>
</dbReference>
<organism evidence="5 6">
    <name type="scientific">Paenibacillus foliorum</name>
    <dbReference type="NCBI Taxonomy" id="2654974"/>
    <lineage>
        <taxon>Bacteria</taxon>
        <taxon>Bacillati</taxon>
        <taxon>Bacillota</taxon>
        <taxon>Bacilli</taxon>
        <taxon>Bacillales</taxon>
        <taxon>Paenibacillaceae</taxon>
        <taxon>Paenibacillus</taxon>
    </lineage>
</organism>
<gene>
    <name evidence="5" type="ORF">GC093_33420</name>
</gene>
<dbReference type="InterPro" id="IPR039422">
    <property type="entry name" value="MarR/SlyA-like"/>
</dbReference>
<evidence type="ECO:0000256" key="2">
    <source>
        <dbReference type="ARBA" id="ARBA00023125"/>
    </source>
</evidence>
<keyword evidence="3" id="KW-0804">Transcription</keyword>
<dbReference type="GO" id="GO:0006950">
    <property type="term" value="P:response to stress"/>
    <property type="evidence" value="ECO:0007669"/>
    <property type="project" value="TreeGrafter"/>
</dbReference>
<dbReference type="InterPro" id="IPR023187">
    <property type="entry name" value="Tscrpt_reg_MarR-type_CS"/>
</dbReference>
<comment type="caution">
    <text evidence="5">The sequence shown here is derived from an EMBL/GenBank/DDBJ whole genome shotgun (WGS) entry which is preliminary data.</text>
</comment>
<evidence type="ECO:0000256" key="1">
    <source>
        <dbReference type="ARBA" id="ARBA00023015"/>
    </source>
</evidence>
<dbReference type="PANTHER" id="PTHR33164:SF57">
    <property type="entry name" value="MARR-FAMILY TRANSCRIPTIONAL REGULATOR"/>
    <property type="match status" value="1"/>
</dbReference>
<reference evidence="5" key="1">
    <citation type="submission" date="2019-10" db="EMBL/GenBank/DDBJ databases">
        <title>Description of Paenibacillus glebae sp. nov.</title>
        <authorList>
            <person name="Carlier A."/>
            <person name="Qi S."/>
        </authorList>
    </citation>
    <scope>NUCLEOTIDE SEQUENCE</scope>
    <source>
        <strain evidence="5">LMG 31456</strain>
    </source>
</reference>
<dbReference type="PANTHER" id="PTHR33164">
    <property type="entry name" value="TRANSCRIPTIONAL REGULATOR, MARR FAMILY"/>
    <property type="match status" value="1"/>
</dbReference>
<dbReference type="AlphaFoldDB" id="A0A972K4I1"/>
<dbReference type="GO" id="GO:0003700">
    <property type="term" value="F:DNA-binding transcription factor activity"/>
    <property type="evidence" value="ECO:0007669"/>
    <property type="project" value="InterPro"/>
</dbReference>
<dbReference type="SMART" id="SM00347">
    <property type="entry name" value="HTH_MARR"/>
    <property type="match status" value="1"/>
</dbReference>
<protein>
    <submittedName>
        <fullName evidence="5">MarR family transcriptional regulator</fullName>
    </submittedName>
</protein>
<dbReference type="Gene3D" id="1.10.10.10">
    <property type="entry name" value="Winged helix-like DNA-binding domain superfamily/Winged helix DNA-binding domain"/>
    <property type="match status" value="1"/>
</dbReference>
<dbReference type="RefSeq" id="WP_171656345.1">
    <property type="nucleotide sequence ID" value="NZ_WHOD01000128.1"/>
</dbReference>
<dbReference type="PROSITE" id="PS50995">
    <property type="entry name" value="HTH_MARR_2"/>
    <property type="match status" value="1"/>
</dbReference>
<evidence type="ECO:0000256" key="3">
    <source>
        <dbReference type="ARBA" id="ARBA00023163"/>
    </source>
</evidence>
<evidence type="ECO:0000313" key="6">
    <source>
        <dbReference type="Proteomes" id="UP000641588"/>
    </source>
</evidence>
<dbReference type="GO" id="GO:0003677">
    <property type="term" value="F:DNA binding"/>
    <property type="evidence" value="ECO:0007669"/>
    <property type="project" value="UniProtKB-KW"/>
</dbReference>
<keyword evidence="2" id="KW-0238">DNA-binding</keyword>
<dbReference type="PROSITE" id="PS01117">
    <property type="entry name" value="HTH_MARR_1"/>
    <property type="match status" value="1"/>
</dbReference>
<dbReference type="EMBL" id="WHOD01000128">
    <property type="protein sequence ID" value="NOU98095.1"/>
    <property type="molecule type" value="Genomic_DNA"/>
</dbReference>
<sequence>MNEHSLETIELEMAVLVRRINSLTSDFRRLDRSAYLLLHQLSIEEASGVKTLANNLKLDISTVSRQTAALEQKGFVSKVPDPQDGRSHFYQITDLGSKELIEYRQERLDKMVTLLNGWSDEECQSFGDLLKKFNDALMRN</sequence>
<dbReference type="SUPFAM" id="SSF46785">
    <property type="entry name" value="Winged helix' DNA-binding domain"/>
    <property type="match status" value="1"/>
</dbReference>
<keyword evidence="1" id="KW-0805">Transcription regulation</keyword>
<dbReference type="InterPro" id="IPR036388">
    <property type="entry name" value="WH-like_DNA-bd_sf"/>
</dbReference>
<feature type="domain" description="HTH marR-type" evidence="4">
    <location>
        <begin position="1"/>
        <end position="135"/>
    </location>
</feature>
<name>A0A972K4I1_9BACL</name>
<keyword evidence="6" id="KW-1185">Reference proteome</keyword>
<dbReference type="PRINTS" id="PR00598">
    <property type="entry name" value="HTHMARR"/>
</dbReference>